<dbReference type="InterPro" id="IPR008278">
    <property type="entry name" value="4-PPantetheinyl_Trfase_dom"/>
</dbReference>
<dbReference type="SUPFAM" id="SSF56214">
    <property type="entry name" value="4'-phosphopantetheinyl transferase"/>
    <property type="match status" value="1"/>
</dbReference>
<comment type="function">
    <text evidence="8">Transfers the 4'-phosphopantetheine moiety from coenzyme A to a Ser of acyl-carrier-protein.</text>
</comment>
<reference evidence="10 11" key="1">
    <citation type="journal article" date="2014" name="J Genomics">
        <title>Draft Genome Sequence of the Extremely Halophilic Phototrophic Purple Sulfur Bacterium Halorhodospira halochloris.</title>
        <authorList>
            <person name="Singh K.S."/>
            <person name="Kirksey J."/>
            <person name="Hoff W.D."/>
            <person name="Deole R."/>
        </authorList>
    </citation>
    <scope>NUCLEOTIDE SEQUENCE [LARGE SCALE GENOMIC DNA]</scope>
    <source>
        <strain evidence="10 11">A</strain>
    </source>
</reference>
<dbReference type="NCBIfam" id="TIGR00556">
    <property type="entry name" value="pantethn_trn"/>
    <property type="match status" value="1"/>
</dbReference>
<evidence type="ECO:0000256" key="1">
    <source>
        <dbReference type="ARBA" id="ARBA00022516"/>
    </source>
</evidence>
<gene>
    <name evidence="8" type="primary">acpS</name>
    <name evidence="10" type="ORF">M911_05250</name>
</gene>
<dbReference type="EMBL" id="CP007268">
    <property type="protein sequence ID" value="AHK78677.1"/>
    <property type="molecule type" value="Genomic_DNA"/>
</dbReference>
<keyword evidence="8" id="KW-0963">Cytoplasm</keyword>
<dbReference type="KEGG" id="hhc:M911_05250"/>
<dbReference type="HAMAP" id="MF_00101">
    <property type="entry name" value="AcpS"/>
    <property type="match status" value="1"/>
</dbReference>
<evidence type="ECO:0000259" key="9">
    <source>
        <dbReference type="Pfam" id="PF01648"/>
    </source>
</evidence>
<evidence type="ECO:0000313" key="10">
    <source>
        <dbReference type="EMBL" id="AHK78677.1"/>
    </source>
</evidence>
<dbReference type="HOGENOM" id="CLU_089696_3_1_6"/>
<evidence type="ECO:0000256" key="2">
    <source>
        <dbReference type="ARBA" id="ARBA00022679"/>
    </source>
</evidence>
<dbReference type="InterPro" id="IPR002582">
    <property type="entry name" value="ACPS"/>
</dbReference>
<proteinExistence type="inferred from homology"/>
<keyword evidence="3 8" id="KW-0479">Metal-binding</keyword>
<dbReference type="GO" id="GO:0008897">
    <property type="term" value="F:holo-[acyl-carrier-protein] synthase activity"/>
    <property type="evidence" value="ECO:0007669"/>
    <property type="project" value="UniProtKB-UniRule"/>
</dbReference>
<protein>
    <recommendedName>
        <fullName evidence="8">Holo-[acyl-carrier-protein] synthase</fullName>
        <shortName evidence="8">Holo-ACP synthase</shortName>
        <ecNumber evidence="8">2.7.8.7</ecNumber>
    </recommendedName>
    <alternativeName>
        <fullName evidence="8">4'-phosphopantetheinyl transferase AcpS</fullName>
    </alternativeName>
</protein>
<accession>W8KNV3</accession>
<evidence type="ECO:0000256" key="7">
    <source>
        <dbReference type="ARBA" id="ARBA00023160"/>
    </source>
</evidence>
<evidence type="ECO:0000256" key="4">
    <source>
        <dbReference type="ARBA" id="ARBA00022832"/>
    </source>
</evidence>
<keyword evidence="11" id="KW-1185">Reference proteome</keyword>
<dbReference type="GO" id="GO:0006633">
    <property type="term" value="P:fatty acid biosynthetic process"/>
    <property type="evidence" value="ECO:0007669"/>
    <property type="project" value="UniProtKB-UniRule"/>
</dbReference>
<comment type="similarity">
    <text evidence="8">Belongs to the P-Pant transferase superfamily. AcpS family.</text>
</comment>
<comment type="subcellular location">
    <subcellularLocation>
        <location evidence="8">Cytoplasm</location>
    </subcellularLocation>
</comment>
<keyword evidence="4 8" id="KW-0276">Fatty acid metabolism</keyword>
<evidence type="ECO:0000313" key="11">
    <source>
        <dbReference type="Proteomes" id="UP000019442"/>
    </source>
</evidence>
<comment type="cofactor">
    <cofactor evidence="8">
        <name>Mg(2+)</name>
        <dbReference type="ChEBI" id="CHEBI:18420"/>
    </cofactor>
</comment>
<sequence>MGIGTDIVAVHRIEASLTRHGEGFAQRILHPDEWDGFRDSPAPAAFLAKRFAAKEAVAKALGVGIGARMSLQDACVDHDPHGRPVLRLDGRGQETAQVLGVKETQISLSDEREYALAFVVMSG</sequence>
<dbReference type="GO" id="GO:0005737">
    <property type="term" value="C:cytoplasm"/>
    <property type="evidence" value="ECO:0007669"/>
    <property type="project" value="UniProtKB-SubCell"/>
</dbReference>
<evidence type="ECO:0000256" key="6">
    <source>
        <dbReference type="ARBA" id="ARBA00023098"/>
    </source>
</evidence>
<dbReference type="EC" id="2.7.8.7" evidence="8"/>
<keyword evidence="6 8" id="KW-0443">Lipid metabolism</keyword>
<keyword evidence="7 8" id="KW-0275">Fatty acid biosynthesis</keyword>
<dbReference type="Pfam" id="PF01648">
    <property type="entry name" value="ACPS"/>
    <property type="match status" value="1"/>
</dbReference>
<dbReference type="InterPro" id="IPR037143">
    <property type="entry name" value="4-PPantetheinyl_Trfase_dom_sf"/>
</dbReference>
<reference evidence="11" key="2">
    <citation type="submission" date="2014-02" db="EMBL/GenBank/DDBJ databases">
        <title>Draft Genome Sequence of extremely halophilic bacteria Halorhodospira halochloris.</title>
        <authorList>
            <person name="Singh K.S."/>
        </authorList>
    </citation>
    <scope>NUCLEOTIDE SEQUENCE [LARGE SCALE GENOMIC DNA]</scope>
    <source>
        <strain evidence="11">A</strain>
    </source>
</reference>
<comment type="catalytic activity">
    <reaction evidence="8">
        <text>apo-[ACP] + CoA = holo-[ACP] + adenosine 3',5'-bisphosphate + H(+)</text>
        <dbReference type="Rhea" id="RHEA:12068"/>
        <dbReference type="Rhea" id="RHEA-COMP:9685"/>
        <dbReference type="Rhea" id="RHEA-COMP:9690"/>
        <dbReference type="ChEBI" id="CHEBI:15378"/>
        <dbReference type="ChEBI" id="CHEBI:29999"/>
        <dbReference type="ChEBI" id="CHEBI:57287"/>
        <dbReference type="ChEBI" id="CHEBI:58343"/>
        <dbReference type="ChEBI" id="CHEBI:64479"/>
        <dbReference type="EC" id="2.7.8.7"/>
    </reaction>
</comment>
<keyword evidence="1 8" id="KW-0444">Lipid biosynthesis</keyword>
<name>W8KNV3_9GAMM</name>
<dbReference type="Gene3D" id="3.90.470.20">
    <property type="entry name" value="4'-phosphopantetheinyl transferase domain"/>
    <property type="match status" value="1"/>
</dbReference>
<keyword evidence="2 8" id="KW-0808">Transferase</keyword>
<dbReference type="InterPro" id="IPR004568">
    <property type="entry name" value="Ppantetheine-prot_Trfase_dom"/>
</dbReference>
<evidence type="ECO:0000256" key="3">
    <source>
        <dbReference type="ARBA" id="ARBA00022723"/>
    </source>
</evidence>
<dbReference type="GO" id="GO:0000287">
    <property type="term" value="F:magnesium ion binding"/>
    <property type="evidence" value="ECO:0007669"/>
    <property type="project" value="UniProtKB-UniRule"/>
</dbReference>
<keyword evidence="5 8" id="KW-0460">Magnesium</keyword>
<dbReference type="AlphaFoldDB" id="W8KNV3"/>
<feature type="binding site" evidence="8">
    <location>
        <position position="55"/>
    </location>
    <ligand>
        <name>Mg(2+)</name>
        <dbReference type="ChEBI" id="CHEBI:18420"/>
    </ligand>
</feature>
<evidence type="ECO:0000256" key="5">
    <source>
        <dbReference type="ARBA" id="ARBA00022842"/>
    </source>
</evidence>
<organism evidence="10 11">
    <name type="scientific">Ectothiorhodospira haloalkaliphila</name>
    <dbReference type="NCBI Taxonomy" id="421628"/>
    <lineage>
        <taxon>Bacteria</taxon>
        <taxon>Pseudomonadati</taxon>
        <taxon>Pseudomonadota</taxon>
        <taxon>Gammaproteobacteria</taxon>
        <taxon>Chromatiales</taxon>
        <taxon>Ectothiorhodospiraceae</taxon>
        <taxon>Ectothiorhodospira</taxon>
    </lineage>
</organism>
<feature type="binding site" evidence="8">
    <location>
        <position position="6"/>
    </location>
    <ligand>
        <name>Mg(2+)</name>
        <dbReference type="ChEBI" id="CHEBI:18420"/>
    </ligand>
</feature>
<dbReference type="PATRIC" id="fig|1354791.3.peg.1488"/>
<evidence type="ECO:0000256" key="8">
    <source>
        <dbReference type="HAMAP-Rule" id="MF_00101"/>
    </source>
</evidence>
<dbReference type="NCBIfam" id="TIGR00516">
    <property type="entry name" value="acpS"/>
    <property type="match status" value="1"/>
</dbReference>
<dbReference type="Proteomes" id="UP000019442">
    <property type="component" value="Chromosome"/>
</dbReference>
<feature type="domain" description="4'-phosphopantetheinyl transferase" evidence="9">
    <location>
        <begin position="2"/>
        <end position="118"/>
    </location>
</feature>